<feature type="chain" id="PRO_5011675845" evidence="2">
    <location>
        <begin position="25"/>
        <end position="936"/>
    </location>
</feature>
<dbReference type="Proteomes" id="UP000199513">
    <property type="component" value="Unassembled WGS sequence"/>
</dbReference>
<dbReference type="AlphaFoldDB" id="A0A1I2K3R1"/>
<dbReference type="RefSeq" id="WP_091549535.1">
    <property type="nucleotide sequence ID" value="NZ_FONY01000080.1"/>
</dbReference>
<evidence type="ECO:0000256" key="1">
    <source>
        <dbReference type="ARBA" id="ARBA00008061"/>
    </source>
</evidence>
<dbReference type="NCBIfam" id="TIGR04183">
    <property type="entry name" value="Por_Secre_tail"/>
    <property type="match status" value="1"/>
</dbReference>
<dbReference type="Gene3D" id="3.20.20.80">
    <property type="entry name" value="Glycosidases"/>
    <property type="match status" value="1"/>
</dbReference>
<dbReference type="Pfam" id="PF16328">
    <property type="entry name" value="DUF4961"/>
    <property type="match status" value="1"/>
</dbReference>
<feature type="domain" description="Glycosyl hydrolase family 13 catalytic" evidence="3">
    <location>
        <begin position="383"/>
        <end position="739"/>
    </location>
</feature>
<dbReference type="InterPro" id="IPR014756">
    <property type="entry name" value="Ig_E-set"/>
</dbReference>
<dbReference type="SUPFAM" id="SSF81296">
    <property type="entry name" value="E set domains"/>
    <property type="match status" value="1"/>
</dbReference>
<dbReference type="InterPro" id="IPR026444">
    <property type="entry name" value="Secre_tail"/>
</dbReference>
<dbReference type="Pfam" id="PF18962">
    <property type="entry name" value="Por_Secre_tail"/>
    <property type="match status" value="1"/>
</dbReference>
<feature type="signal peptide" evidence="2">
    <location>
        <begin position="1"/>
        <end position="24"/>
    </location>
</feature>
<protein>
    <submittedName>
        <fullName evidence="4">Por secretion system C-terminal sorting domain-containing protein</fullName>
    </submittedName>
</protein>
<dbReference type="OrthoDB" id="9761875at2"/>
<dbReference type="PANTHER" id="PTHR43002">
    <property type="entry name" value="GLYCOGEN DEBRANCHING ENZYME"/>
    <property type="match status" value="1"/>
</dbReference>
<dbReference type="Pfam" id="PF00128">
    <property type="entry name" value="Alpha-amylase"/>
    <property type="match status" value="2"/>
</dbReference>
<evidence type="ECO:0000256" key="2">
    <source>
        <dbReference type="SAM" id="SignalP"/>
    </source>
</evidence>
<evidence type="ECO:0000313" key="5">
    <source>
        <dbReference type="Proteomes" id="UP000199513"/>
    </source>
</evidence>
<dbReference type="Gene3D" id="2.60.40.10">
    <property type="entry name" value="Immunoglobulins"/>
    <property type="match status" value="1"/>
</dbReference>
<sequence>MSKKLNIILLSFCFFFSSSYFSHAQVSVSPATFRAEDEITITYDATQGTSGLRGAGKVYMHAGVILDSETGTSWSNVVGNWGKDDGIGLMTSLGNDKWSIKLVPRTYFNVPTQRIYRIGMVFRNADGSREGKNAQNGDIFLQVAFSGLSMQIVSPAQRPYFAFPNENFEVKAESNTQATFTLLVNERQVKEENGTTITHTVNAGTTHGSIKIIAKNASTTITDSFTYSILPPQVIAPLPTNVKDGINYIDDKTVVLVLFAPQKKFVYAIGDFNDWQANQQSFMHITPDKNRFWLRLENLEPKKEYVFQYLIDGNIRIGDPYAEKILDPENDKFIENFVYPNPTPYPTGKTTGLASVLQTAQTPYQWKTNNFQRPNPQDLVIYELHLRDFSTTHNYQAVIDSLDYLKKLGVNAIELMPIQEFEGNDSWGYNPIYYFAPDKYYGTKEMLKNFIDKAHEKGFAVILDIVLNHNFGQSPLVQMYWDSKTRKPAVGNPYFNPDATHPFNVGYDFNHESQAVKDLVKRVNQFWLTEYKIDGFRFDLSKGFTQRNNPTNEAAWSAYDASRIATWKRIYDEIREIDNSAYVILEHFAQNSEEMELANYGMLLWGNMNDGFSKAVQGISNSIEGSTYLQRGWQQPHLIAYMESHDEERLMFRALDGGQSADNYNIKNLPTALERMKLAAAFYFTMQGAKMIWQFGELGYDVSINQNGRTGRKPIRWEYAQNPDRQKLYKTYAALIRLKTLPETAEALRSKNSQLIERNLGLEKQFILQSPSVSMVVLGNFGLQNKDFQISFPNAGTWYDYFTGESIEVLDKEANLFLSRGQFHILTNKKLPTPEKGLVPWTLASKVVAVQDAQYGNSILIYPNPAHSQVQIRFSQPIKGTVKVNLKEISGKTLKTWQFNLLNEHESIDLQGINSGFYFMEIVQEGKSVVKKLVVE</sequence>
<gene>
    <name evidence="4" type="ORF">SAMN04488541_10801</name>
</gene>
<dbReference type="InterPro" id="IPR017853">
    <property type="entry name" value="GH"/>
</dbReference>
<comment type="similarity">
    <text evidence="1">Belongs to the glycosyl hydrolase 13 family.</text>
</comment>
<evidence type="ECO:0000259" key="3">
    <source>
        <dbReference type="SMART" id="SM00642"/>
    </source>
</evidence>
<dbReference type="STRING" id="1003.SAMN04488541_10801"/>
<dbReference type="InterPro" id="IPR013783">
    <property type="entry name" value="Ig-like_fold"/>
</dbReference>
<organism evidence="4 5">
    <name type="scientific">Thermoflexibacter ruber</name>
    <dbReference type="NCBI Taxonomy" id="1003"/>
    <lineage>
        <taxon>Bacteria</taxon>
        <taxon>Pseudomonadati</taxon>
        <taxon>Bacteroidota</taxon>
        <taxon>Cytophagia</taxon>
        <taxon>Cytophagales</taxon>
        <taxon>Thermoflexibacteraceae</taxon>
        <taxon>Thermoflexibacter</taxon>
    </lineage>
</organism>
<dbReference type="GO" id="GO:0005975">
    <property type="term" value="P:carbohydrate metabolic process"/>
    <property type="evidence" value="ECO:0007669"/>
    <property type="project" value="InterPro"/>
</dbReference>
<dbReference type="CDD" id="cd11350">
    <property type="entry name" value="AmyAc_4"/>
    <property type="match status" value="1"/>
</dbReference>
<dbReference type="SUPFAM" id="SSF51445">
    <property type="entry name" value="(Trans)glycosidases"/>
    <property type="match status" value="1"/>
</dbReference>
<proteinExistence type="inferred from homology"/>
<evidence type="ECO:0000313" key="4">
    <source>
        <dbReference type="EMBL" id="SFF60810.1"/>
    </source>
</evidence>
<dbReference type="InterPro" id="IPR006047">
    <property type="entry name" value="GH13_cat_dom"/>
</dbReference>
<dbReference type="SMART" id="SM00642">
    <property type="entry name" value="Aamy"/>
    <property type="match status" value="1"/>
</dbReference>
<dbReference type="InterPro" id="IPR032522">
    <property type="entry name" value="DUF4961"/>
</dbReference>
<reference evidence="4 5" key="1">
    <citation type="submission" date="2016-10" db="EMBL/GenBank/DDBJ databases">
        <authorList>
            <person name="de Groot N.N."/>
        </authorList>
    </citation>
    <scope>NUCLEOTIDE SEQUENCE [LARGE SCALE GENOMIC DNA]</scope>
    <source>
        <strain>GEY</strain>
        <strain evidence="5">DSM 9560</strain>
    </source>
</reference>
<name>A0A1I2K3R1_9BACT</name>
<keyword evidence="5" id="KW-1185">Reference proteome</keyword>
<dbReference type="EMBL" id="FONY01000080">
    <property type="protein sequence ID" value="SFF60810.1"/>
    <property type="molecule type" value="Genomic_DNA"/>
</dbReference>
<accession>A0A1I2K3R1</accession>
<keyword evidence="2" id="KW-0732">Signal</keyword>